<dbReference type="EMBL" id="JBHSZH010000001">
    <property type="protein sequence ID" value="MFC7078848.1"/>
    <property type="molecule type" value="Genomic_DNA"/>
</dbReference>
<accession>A0ABD5WIB6</accession>
<evidence type="ECO:0000256" key="2">
    <source>
        <dbReference type="SAM" id="Phobius"/>
    </source>
</evidence>
<feature type="region of interest" description="Disordered" evidence="1">
    <location>
        <begin position="1"/>
        <end position="25"/>
    </location>
</feature>
<reference evidence="3 4" key="1">
    <citation type="journal article" date="2019" name="Int. J. Syst. Evol. Microbiol.">
        <title>The Global Catalogue of Microorganisms (GCM) 10K type strain sequencing project: providing services to taxonomists for standard genome sequencing and annotation.</title>
        <authorList>
            <consortium name="The Broad Institute Genomics Platform"/>
            <consortium name="The Broad Institute Genome Sequencing Center for Infectious Disease"/>
            <person name="Wu L."/>
            <person name="Ma J."/>
        </authorList>
    </citation>
    <scope>NUCLEOTIDE SEQUENCE [LARGE SCALE GENOMIC DNA]</scope>
    <source>
        <strain evidence="3 4">DT72</strain>
    </source>
</reference>
<feature type="compositionally biased region" description="Gly residues" evidence="1">
    <location>
        <begin position="1"/>
        <end position="12"/>
    </location>
</feature>
<keyword evidence="2" id="KW-0472">Membrane</keyword>
<comment type="caution">
    <text evidence="3">The sequence shown here is derived from an EMBL/GenBank/DDBJ whole genome shotgun (WGS) entry which is preliminary data.</text>
</comment>
<dbReference type="RefSeq" id="WP_276282519.1">
    <property type="nucleotide sequence ID" value="NZ_CP119810.1"/>
</dbReference>
<keyword evidence="2" id="KW-1133">Transmembrane helix</keyword>
<evidence type="ECO:0000313" key="4">
    <source>
        <dbReference type="Proteomes" id="UP001596407"/>
    </source>
</evidence>
<dbReference type="Proteomes" id="UP001596407">
    <property type="component" value="Unassembled WGS sequence"/>
</dbReference>
<dbReference type="GeneID" id="79305280"/>
<evidence type="ECO:0008006" key="5">
    <source>
        <dbReference type="Google" id="ProtNLM"/>
    </source>
</evidence>
<evidence type="ECO:0000256" key="1">
    <source>
        <dbReference type="SAM" id="MobiDB-lite"/>
    </source>
</evidence>
<keyword evidence="4" id="KW-1185">Reference proteome</keyword>
<evidence type="ECO:0000313" key="3">
    <source>
        <dbReference type="EMBL" id="MFC7078848.1"/>
    </source>
</evidence>
<keyword evidence="2" id="KW-0812">Transmembrane</keyword>
<dbReference type="AlphaFoldDB" id="A0ABD5WIB6"/>
<proteinExistence type="predicted"/>
<protein>
    <recommendedName>
        <fullName evidence="5">Preprotein translocase subunit SecG</fullName>
    </recommendedName>
</protein>
<organism evidence="3 4">
    <name type="scientific">Halorussus caseinilyticus</name>
    <dbReference type="NCBI Taxonomy" id="3034025"/>
    <lineage>
        <taxon>Archaea</taxon>
        <taxon>Methanobacteriati</taxon>
        <taxon>Methanobacteriota</taxon>
        <taxon>Stenosarchaea group</taxon>
        <taxon>Halobacteria</taxon>
        <taxon>Halobacteriales</taxon>
        <taxon>Haladaptataceae</taxon>
        <taxon>Halorussus</taxon>
    </lineage>
</organism>
<name>A0ABD5WIB6_9EURY</name>
<sequence>MVIGLSGGGGGASRPSVSQNSNEGIGGGGGSMKGILVLATLLAIFFALLVLFG</sequence>
<feature type="transmembrane region" description="Helical" evidence="2">
    <location>
        <begin position="34"/>
        <end position="52"/>
    </location>
</feature>
<gene>
    <name evidence="3" type="ORF">ACFQJ6_00575</name>
</gene>